<gene>
    <name evidence="1" type="ORF">NQ317_015382</name>
</gene>
<dbReference type="EMBL" id="JAPWTJ010002646">
    <property type="protein sequence ID" value="KAJ8965284.1"/>
    <property type="molecule type" value="Genomic_DNA"/>
</dbReference>
<accession>A0ABQ9IU70</accession>
<sequence>SDNKPEENNNPTEQLQKFHVLALTRIEEKVDEGEAYIHRVGRRPSIKVDNWDYIYTETLPKTQVRCPVHPCGINDRNSTVDAAKESLLPELPLDARKTTTLRRHYYPEGVGVG</sequence>
<protein>
    <submittedName>
        <fullName evidence="1">Uncharacterized protein</fullName>
    </submittedName>
</protein>
<name>A0ABQ9IU70_9CUCU</name>
<evidence type="ECO:0000313" key="2">
    <source>
        <dbReference type="Proteomes" id="UP001162164"/>
    </source>
</evidence>
<keyword evidence="2" id="KW-1185">Reference proteome</keyword>
<reference evidence="1" key="1">
    <citation type="journal article" date="2023" name="Insect Mol. Biol.">
        <title>Genome sequencing provides insights into the evolution of gene families encoding plant cell wall-degrading enzymes in longhorned beetles.</title>
        <authorList>
            <person name="Shin N.R."/>
            <person name="Okamura Y."/>
            <person name="Kirsch R."/>
            <person name="Pauchet Y."/>
        </authorList>
    </citation>
    <scope>NUCLEOTIDE SEQUENCE</scope>
    <source>
        <strain evidence="1">MMC_N1</strain>
    </source>
</reference>
<feature type="non-terminal residue" evidence="1">
    <location>
        <position position="1"/>
    </location>
</feature>
<dbReference type="Proteomes" id="UP001162164">
    <property type="component" value="Unassembled WGS sequence"/>
</dbReference>
<proteinExistence type="predicted"/>
<evidence type="ECO:0000313" key="1">
    <source>
        <dbReference type="EMBL" id="KAJ8965284.1"/>
    </source>
</evidence>
<comment type="caution">
    <text evidence="1">The sequence shown here is derived from an EMBL/GenBank/DDBJ whole genome shotgun (WGS) entry which is preliminary data.</text>
</comment>
<organism evidence="1 2">
    <name type="scientific">Molorchus minor</name>
    <dbReference type="NCBI Taxonomy" id="1323400"/>
    <lineage>
        <taxon>Eukaryota</taxon>
        <taxon>Metazoa</taxon>
        <taxon>Ecdysozoa</taxon>
        <taxon>Arthropoda</taxon>
        <taxon>Hexapoda</taxon>
        <taxon>Insecta</taxon>
        <taxon>Pterygota</taxon>
        <taxon>Neoptera</taxon>
        <taxon>Endopterygota</taxon>
        <taxon>Coleoptera</taxon>
        <taxon>Polyphaga</taxon>
        <taxon>Cucujiformia</taxon>
        <taxon>Chrysomeloidea</taxon>
        <taxon>Cerambycidae</taxon>
        <taxon>Lamiinae</taxon>
        <taxon>Monochamini</taxon>
        <taxon>Molorchus</taxon>
    </lineage>
</organism>